<dbReference type="GO" id="GO:0005886">
    <property type="term" value="C:plasma membrane"/>
    <property type="evidence" value="ECO:0007669"/>
    <property type="project" value="UniProtKB-SubCell"/>
</dbReference>
<dbReference type="AlphaFoldDB" id="A0A1A9I5Q8"/>
<evidence type="ECO:0000259" key="10">
    <source>
        <dbReference type="PROSITE" id="PS50893"/>
    </source>
</evidence>
<dbReference type="GO" id="GO:0005524">
    <property type="term" value="F:ATP binding"/>
    <property type="evidence" value="ECO:0007669"/>
    <property type="project" value="UniProtKB-KW"/>
</dbReference>
<evidence type="ECO:0000256" key="5">
    <source>
        <dbReference type="ARBA" id="ARBA00022741"/>
    </source>
</evidence>
<feature type="transmembrane region" description="Helical" evidence="9">
    <location>
        <begin position="249"/>
        <end position="270"/>
    </location>
</feature>
<evidence type="ECO:0000313" key="13">
    <source>
        <dbReference type="Proteomes" id="UP000077667"/>
    </source>
</evidence>
<keyword evidence="4 9" id="KW-0812">Transmembrane</keyword>
<dbReference type="SUPFAM" id="SSF90123">
    <property type="entry name" value="ABC transporter transmembrane region"/>
    <property type="match status" value="1"/>
</dbReference>
<dbReference type="GO" id="GO:0015421">
    <property type="term" value="F:ABC-type oligopeptide transporter activity"/>
    <property type="evidence" value="ECO:0007669"/>
    <property type="project" value="TreeGrafter"/>
</dbReference>
<dbReference type="EMBL" id="CP015772">
    <property type="protein sequence ID" value="ANH82030.1"/>
    <property type="molecule type" value="Genomic_DNA"/>
</dbReference>
<keyword evidence="3" id="KW-1003">Cell membrane</keyword>
<evidence type="ECO:0000256" key="4">
    <source>
        <dbReference type="ARBA" id="ARBA00022692"/>
    </source>
</evidence>
<evidence type="ECO:0000256" key="6">
    <source>
        <dbReference type="ARBA" id="ARBA00022840"/>
    </source>
</evidence>
<dbReference type="InterPro" id="IPR036640">
    <property type="entry name" value="ABC1_TM_sf"/>
</dbReference>
<evidence type="ECO:0000259" key="11">
    <source>
        <dbReference type="PROSITE" id="PS50929"/>
    </source>
</evidence>
<feature type="transmembrane region" description="Helical" evidence="9">
    <location>
        <begin position="149"/>
        <end position="176"/>
    </location>
</feature>
<reference evidence="12 13" key="1">
    <citation type="submission" date="2016-05" db="EMBL/GenBank/DDBJ databases">
        <title>Niabella ginsenosidivorans BS26 whole genome sequencing.</title>
        <authorList>
            <person name="Im W.T."/>
            <person name="Siddiqi M.Z."/>
        </authorList>
    </citation>
    <scope>NUCLEOTIDE SEQUENCE [LARGE SCALE GENOMIC DNA]</scope>
    <source>
        <strain evidence="12 13">BS26</strain>
    </source>
</reference>
<keyword evidence="6" id="KW-0067">ATP-binding</keyword>
<dbReference type="KEGG" id="nia:A8C56_14565"/>
<keyword evidence="2" id="KW-0813">Transport</keyword>
<dbReference type="PROSITE" id="PS50929">
    <property type="entry name" value="ABC_TM1F"/>
    <property type="match status" value="1"/>
</dbReference>
<dbReference type="PANTHER" id="PTHR43394:SF1">
    <property type="entry name" value="ATP-BINDING CASSETTE SUB-FAMILY B MEMBER 10, MITOCHONDRIAL"/>
    <property type="match status" value="1"/>
</dbReference>
<dbReference type="Gene3D" id="3.40.50.300">
    <property type="entry name" value="P-loop containing nucleotide triphosphate hydrolases"/>
    <property type="match status" value="1"/>
</dbReference>
<evidence type="ECO:0000256" key="9">
    <source>
        <dbReference type="SAM" id="Phobius"/>
    </source>
</evidence>
<name>A0A1A9I5Q8_9BACT</name>
<dbReference type="InterPro" id="IPR011527">
    <property type="entry name" value="ABC1_TM_dom"/>
</dbReference>
<feature type="transmembrane region" description="Helical" evidence="9">
    <location>
        <begin position="60"/>
        <end position="77"/>
    </location>
</feature>
<feature type="transmembrane region" description="Helical" evidence="9">
    <location>
        <begin position="18"/>
        <end position="39"/>
    </location>
</feature>
<evidence type="ECO:0000256" key="3">
    <source>
        <dbReference type="ARBA" id="ARBA00022475"/>
    </source>
</evidence>
<keyword evidence="13" id="KW-1185">Reference proteome</keyword>
<organism evidence="12 13">
    <name type="scientific">Niabella ginsenosidivorans</name>
    <dbReference type="NCBI Taxonomy" id="1176587"/>
    <lineage>
        <taxon>Bacteria</taxon>
        <taxon>Pseudomonadati</taxon>
        <taxon>Bacteroidota</taxon>
        <taxon>Chitinophagia</taxon>
        <taxon>Chitinophagales</taxon>
        <taxon>Chitinophagaceae</taxon>
        <taxon>Niabella</taxon>
    </lineage>
</organism>
<keyword evidence="5" id="KW-0547">Nucleotide-binding</keyword>
<comment type="subcellular location">
    <subcellularLocation>
        <location evidence="1">Cell membrane</location>
        <topology evidence="1">Multi-pass membrane protein</topology>
    </subcellularLocation>
</comment>
<dbReference type="GO" id="GO:0016887">
    <property type="term" value="F:ATP hydrolysis activity"/>
    <property type="evidence" value="ECO:0007669"/>
    <property type="project" value="InterPro"/>
</dbReference>
<protein>
    <submittedName>
        <fullName evidence="12">ABC transporter</fullName>
    </submittedName>
</protein>
<dbReference type="SUPFAM" id="SSF52540">
    <property type="entry name" value="P-loop containing nucleoside triphosphate hydrolases"/>
    <property type="match status" value="1"/>
</dbReference>
<feature type="domain" description="ABC transporter" evidence="10">
    <location>
        <begin position="343"/>
        <end position="583"/>
    </location>
</feature>
<dbReference type="STRING" id="1176587.A8C56_14565"/>
<dbReference type="PANTHER" id="PTHR43394">
    <property type="entry name" value="ATP-DEPENDENT PERMEASE MDL1, MITOCHONDRIAL"/>
    <property type="match status" value="1"/>
</dbReference>
<feature type="domain" description="ABC transmembrane type-1" evidence="11">
    <location>
        <begin position="20"/>
        <end position="308"/>
    </location>
</feature>
<gene>
    <name evidence="12" type="ORF">A8C56_14565</name>
</gene>
<sequence>MNLSKIIALVKASSKNSLYLVVLFILAESAVFFTSLYLLKKLVDIVAHVQQHSEQSYRQILIYVIAAGVAGVVYLMIRSYSAYLVEAQAARVAEYVNEQIHTRAVNLDLSFYESPSYYDTLKRAMDSGAERPSLIITTLIELLKNAASLAAVGAVLILINWMLLPLLALFILPTLFVRLHYSKKLNDWRIAQTPLERKSAYYSTLITTDTAAKEIRAYDLGNYLKNQFVAIRKTLMKEKLAINLKRTRLESFTTAMSNIGVFVCIGFIALKTVSGETSAGDITLFLVAFPQSFTILQNIAAGISLLFQNSIYVNSIFELLELKDRLSEPREQPAPLPQQGKELVLENVSFTYPHAAVPTLKNINLSIPSGRIIAIAGLNGAGKSTLIKLLCRLYDPGSGKVLLNGTDIRNYDAHEFRKMIGVVFQDFNRYSFTAAENIYLGNIQAPFDERRAKEAAEKSGAATFINSFPKQYDTVMGRLFEDGQEVSIGQWQKLALARCFYSDAQFLILDEATSALDAASESGLFDTLREKLDNRTAIVISHRHSSLKHADYIYFLDGGTIVEQGTDQELMALQGAYAKLFTEKDLSTPQ</sequence>
<keyword evidence="8 9" id="KW-0472">Membrane</keyword>
<keyword evidence="7 9" id="KW-1133">Transmembrane helix</keyword>
<dbReference type="Gene3D" id="1.20.1560.10">
    <property type="entry name" value="ABC transporter type 1, transmembrane domain"/>
    <property type="match status" value="1"/>
</dbReference>
<accession>A0A1A9I5Q8</accession>
<dbReference type="Pfam" id="PF00005">
    <property type="entry name" value="ABC_tran"/>
    <property type="match status" value="1"/>
</dbReference>
<evidence type="ECO:0000256" key="2">
    <source>
        <dbReference type="ARBA" id="ARBA00022448"/>
    </source>
</evidence>
<dbReference type="InterPro" id="IPR003593">
    <property type="entry name" value="AAA+_ATPase"/>
</dbReference>
<proteinExistence type="predicted"/>
<dbReference type="InterPro" id="IPR039421">
    <property type="entry name" value="Type_1_exporter"/>
</dbReference>
<evidence type="ECO:0000313" key="12">
    <source>
        <dbReference type="EMBL" id="ANH82030.1"/>
    </source>
</evidence>
<dbReference type="InterPro" id="IPR027417">
    <property type="entry name" value="P-loop_NTPase"/>
</dbReference>
<evidence type="ECO:0000256" key="1">
    <source>
        <dbReference type="ARBA" id="ARBA00004651"/>
    </source>
</evidence>
<dbReference type="SMART" id="SM00382">
    <property type="entry name" value="AAA"/>
    <property type="match status" value="1"/>
</dbReference>
<dbReference type="Proteomes" id="UP000077667">
    <property type="component" value="Chromosome"/>
</dbReference>
<dbReference type="PROSITE" id="PS50893">
    <property type="entry name" value="ABC_TRANSPORTER_2"/>
    <property type="match status" value="1"/>
</dbReference>
<dbReference type="InterPro" id="IPR003439">
    <property type="entry name" value="ABC_transporter-like_ATP-bd"/>
</dbReference>
<evidence type="ECO:0000256" key="8">
    <source>
        <dbReference type="ARBA" id="ARBA00023136"/>
    </source>
</evidence>
<dbReference type="FunFam" id="3.40.50.300:FF:000854">
    <property type="entry name" value="Multidrug ABC transporter ATP-binding protein"/>
    <property type="match status" value="1"/>
</dbReference>
<evidence type="ECO:0000256" key="7">
    <source>
        <dbReference type="ARBA" id="ARBA00022989"/>
    </source>
</evidence>
<feature type="transmembrane region" description="Helical" evidence="9">
    <location>
        <begin position="282"/>
        <end position="307"/>
    </location>
</feature>
<dbReference type="Pfam" id="PF00664">
    <property type="entry name" value="ABC_membrane"/>
    <property type="match status" value="1"/>
</dbReference>